<comment type="function">
    <text evidence="5 6 7">Associates with the EF-Tu.GDP complex and induces the exchange of GDP to GTP. It remains bound to the aminoacyl-tRNA.EF-Tu.GTP complex up to the GTP hydrolysis stage on the ribosome.</text>
</comment>
<dbReference type="PROSITE" id="PS01127">
    <property type="entry name" value="EF_TS_2"/>
    <property type="match status" value="1"/>
</dbReference>
<sequence length="281" mass="29535">MANYSLADIKALREKTGAGMMDVKKALEEAEGDTDKALELIRVKGLKGVGKREGRSASDGLVAAHVAPTADGEGQTGVLVEINSETDFVAKSPNFVALAARVLAAAVDSPARDADALLATEVDGTSVQTIVDETAATLGERVVVRRLARVAGEHVEVYLHKVSKDLPPQVGVLVATDAAGAGVARDIATHIAAFSPTYLTREEVSADVVANERHIAEETARNEGKPEAALPKIIEGRLNGFFKENVLLEQAFAKDNKKTVAQVLAEAGGTLTGFVRYRVGA</sequence>
<dbReference type="CDD" id="cd14275">
    <property type="entry name" value="UBA_EF-Ts"/>
    <property type="match status" value="1"/>
</dbReference>
<comment type="caution">
    <text evidence="10">The sequence shown here is derived from an EMBL/GenBank/DDBJ whole genome shotgun (WGS) entry which is preliminary data.</text>
</comment>
<dbReference type="Gene3D" id="1.10.8.10">
    <property type="entry name" value="DNA helicase RuvA subunit, C-terminal domain"/>
    <property type="match status" value="1"/>
</dbReference>
<keyword evidence="4 6" id="KW-0648">Protein biosynthesis</keyword>
<dbReference type="EMBL" id="JAUSVB010000003">
    <property type="protein sequence ID" value="MDQ0374307.1"/>
    <property type="molecule type" value="Genomic_DNA"/>
</dbReference>
<keyword evidence="6" id="KW-0963">Cytoplasm</keyword>
<reference evidence="10 11" key="1">
    <citation type="submission" date="2023-07" db="EMBL/GenBank/DDBJ databases">
        <title>Sorghum-associated microbial communities from plants grown in Nebraska, USA.</title>
        <authorList>
            <person name="Schachtman D."/>
        </authorList>
    </citation>
    <scope>NUCLEOTIDE SEQUENCE [LARGE SCALE GENOMIC DNA]</scope>
    <source>
        <strain evidence="10 11">BE332</strain>
    </source>
</reference>
<evidence type="ECO:0000256" key="4">
    <source>
        <dbReference type="ARBA" id="ARBA00022917"/>
    </source>
</evidence>
<comment type="subcellular location">
    <subcellularLocation>
        <location evidence="6 8">Cytoplasm</location>
    </subcellularLocation>
</comment>
<evidence type="ECO:0000256" key="6">
    <source>
        <dbReference type="HAMAP-Rule" id="MF_00050"/>
    </source>
</evidence>
<dbReference type="InterPro" id="IPR014039">
    <property type="entry name" value="Transl_elong_EFTs/EF1B_dimer"/>
</dbReference>
<accession>A0ABU0EGB0</accession>
<evidence type="ECO:0000313" key="11">
    <source>
        <dbReference type="Proteomes" id="UP001239626"/>
    </source>
</evidence>
<evidence type="ECO:0000256" key="7">
    <source>
        <dbReference type="RuleBase" id="RU000642"/>
    </source>
</evidence>
<dbReference type="Gene3D" id="1.10.286.20">
    <property type="match status" value="1"/>
</dbReference>
<dbReference type="Pfam" id="PF00889">
    <property type="entry name" value="EF_TS"/>
    <property type="match status" value="1"/>
</dbReference>
<dbReference type="GO" id="GO:0003746">
    <property type="term" value="F:translation elongation factor activity"/>
    <property type="evidence" value="ECO:0007669"/>
    <property type="project" value="UniProtKB-KW"/>
</dbReference>
<dbReference type="PROSITE" id="PS01126">
    <property type="entry name" value="EF_TS_1"/>
    <property type="match status" value="1"/>
</dbReference>
<evidence type="ECO:0000256" key="2">
    <source>
        <dbReference type="ARBA" id="ARBA00016956"/>
    </source>
</evidence>
<keyword evidence="3 6" id="KW-0251">Elongation factor</keyword>
<name>A0ABU0EGB0_9CELL</name>
<organism evidence="10 11">
    <name type="scientific">Cellulomonas humilata</name>
    <dbReference type="NCBI Taxonomy" id="144055"/>
    <lineage>
        <taxon>Bacteria</taxon>
        <taxon>Bacillati</taxon>
        <taxon>Actinomycetota</taxon>
        <taxon>Actinomycetes</taxon>
        <taxon>Micrococcales</taxon>
        <taxon>Cellulomonadaceae</taxon>
        <taxon>Cellulomonas</taxon>
    </lineage>
</organism>
<dbReference type="NCBIfam" id="TIGR00116">
    <property type="entry name" value="tsf"/>
    <property type="match status" value="1"/>
</dbReference>
<protein>
    <recommendedName>
        <fullName evidence="2 6">Elongation factor Ts</fullName>
        <shortName evidence="6">EF-Ts</shortName>
    </recommendedName>
</protein>
<proteinExistence type="inferred from homology"/>
<evidence type="ECO:0000256" key="5">
    <source>
        <dbReference type="ARBA" id="ARBA00025453"/>
    </source>
</evidence>
<feature type="domain" description="Translation elongation factor EFTs/EF1B dimerisation" evidence="9">
    <location>
        <begin position="77"/>
        <end position="280"/>
    </location>
</feature>
<dbReference type="PANTHER" id="PTHR11741:SF0">
    <property type="entry name" value="ELONGATION FACTOR TS, MITOCHONDRIAL"/>
    <property type="match status" value="1"/>
</dbReference>
<gene>
    <name evidence="6" type="primary">tsf</name>
    <name evidence="10" type="ORF">J2X26_002628</name>
</gene>
<feature type="region of interest" description="Involved in Mg(2+) ion dislocation from EF-Tu" evidence="6">
    <location>
        <begin position="86"/>
        <end position="89"/>
    </location>
</feature>
<dbReference type="PANTHER" id="PTHR11741">
    <property type="entry name" value="ELONGATION FACTOR TS"/>
    <property type="match status" value="1"/>
</dbReference>
<dbReference type="HAMAP" id="MF_00050">
    <property type="entry name" value="EF_Ts"/>
    <property type="match status" value="1"/>
</dbReference>
<dbReference type="InterPro" id="IPR036402">
    <property type="entry name" value="EF-Ts_dimer_sf"/>
</dbReference>
<evidence type="ECO:0000256" key="8">
    <source>
        <dbReference type="RuleBase" id="RU000643"/>
    </source>
</evidence>
<evidence type="ECO:0000313" key="10">
    <source>
        <dbReference type="EMBL" id="MDQ0374307.1"/>
    </source>
</evidence>
<dbReference type="SUPFAM" id="SSF54713">
    <property type="entry name" value="Elongation factor Ts (EF-Ts), dimerisation domain"/>
    <property type="match status" value="1"/>
</dbReference>
<comment type="similarity">
    <text evidence="1 6 7">Belongs to the EF-Ts family.</text>
</comment>
<dbReference type="InterPro" id="IPR009060">
    <property type="entry name" value="UBA-like_sf"/>
</dbReference>
<keyword evidence="11" id="KW-1185">Reference proteome</keyword>
<dbReference type="SUPFAM" id="SSF46934">
    <property type="entry name" value="UBA-like"/>
    <property type="match status" value="1"/>
</dbReference>
<dbReference type="InterPro" id="IPR018101">
    <property type="entry name" value="Transl_elong_Ts_CS"/>
</dbReference>
<evidence type="ECO:0000259" key="9">
    <source>
        <dbReference type="Pfam" id="PF00889"/>
    </source>
</evidence>
<dbReference type="RefSeq" id="WP_307492888.1">
    <property type="nucleotide sequence ID" value="NZ_JAUSVB010000003.1"/>
</dbReference>
<evidence type="ECO:0000256" key="3">
    <source>
        <dbReference type="ARBA" id="ARBA00022768"/>
    </source>
</evidence>
<dbReference type="Gene3D" id="3.30.479.20">
    <property type="entry name" value="Elongation factor Ts, dimerisation domain"/>
    <property type="match status" value="2"/>
</dbReference>
<evidence type="ECO:0000256" key="1">
    <source>
        <dbReference type="ARBA" id="ARBA00005532"/>
    </source>
</evidence>
<dbReference type="InterPro" id="IPR001816">
    <property type="entry name" value="Transl_elong_EFTs/EF1B"/>
</dbReference>
<dbReference type="Proteomes" id="UP001239626">
    <property type="component" value="Unassembled WGS sequence"/>
</dbReference>